<keyword evidence="1" id="KW-0812">Transmembrane</keyword>
<dbReference type="EMBL" id="VBTY01000007">
    <property type="protein sequence ID" value="MDG3493253.1"/>
    <property type="molecule type" value="Genomic_DNA"/>
</dbReference>
<feature type="transmembrane region" description="Helical" evidence="1">
    <location>
        <begin position="26"/>
        <end position="43"/>
    </location>
</feature>
<comment type="caution">
    <text evidence="2">The sequence shown here is derived from an EMBL/GenBank/DDBJ whole genome shotgun (WGS) entry which is preliminary data.</text>
</comment>
<reference evidence="2" key="1">
    <citation type="submission" date="2019-05" db="EMBL/GenBank/DDBJ databases">
        <title>Whole genome sequencing of Pseudanabaena catenata USMAC16.</title>
        <authorList>
            <person name="Khan Z."/>
            <person name="Omar W.M."/>
            <person name="Convey P."/>
            <person name="Merican F."/>
            <person name="Najimudin N."/>
        </authorList>
    </citation>
    <scope>NUCLEOTIDE SEQUENCE</scope>
    <source>
        <strain evidence="2">USMAC16</strain>
    </source>
</reference>
<evidence type="ECO:0000256" key="1">
    <source>
        <dbReference type="SAM" id="Phobius"/>
    </source>
</evidence>
<dbReference type="AlphaFoldDB" id="A0A9X4M3W8"/>
<evidence type="ECO:0000313" key="3">
    <source>
        <dbReference type="Proteomes" id="UP001152872"/>
    </source>
</evidence>
<protein>
    <submittedName>
        <fullName evidence="2">Uncharacterized protein</fullName>
    </submittedName>
</protein>
<dbReference type="RefSeq" id="WP_009625291.1">
    <property type="nucleotide sequence ID" value="NZ_VBTY01000007.1"/>
</dbReference>
<keyword evidence="3" id="KW-1185">Reference proteome</keyword>
<organism evidence="2 3">
    <name type="scientific">Pseudanabaena catenata USMAC16</name>
    <dbReference type="NCBI Taxonomy" id="1855837"/>
    <lineage>
        <taxon>Bacteria</taxon>
        <taxon>Bacillati</taxon>
        <taxon>Cyanobacteriota</taxon>
        <taxon>Cyanophyceae</taxon>
        <taxon>Pseudanabaenales</taxon>
        <taxon>Pseudanabaenaceae</taxon>
        <taxon>Pseudanabaena</taxon>
    </lineage>
</organism>
<gene>
    <name evidence="2" type="ORF">FEV09_01650</name>
</gene>
<keyword evidence="1" id="KW-1133">Transmembrane helix</keyword>
<name>A0A9X4M3W8_9CYAN</name>
<dbReference type="Proteomes" id="UP001152872">
    <property type="component" value="Unassembled WGS sequence"/>
</dbReference>
<sequence length="71" mass="7477">MSNNTHRPHVHIPHELIEKDPRGVEIHWLSILAAGGVGILTGGAALPVYGTYLAASAGLSIADAVAKKKKR</sequence>
<keyword evidence="1" id="KW-0472">Membrane</keyword>
<accession>A0A9X4M3W8</accession>
<evidence type="ECO:0000313" key="2">
    <source>
        <dbReference type="EMBL" id="MDG3493253.1"/>
    </source>
</evidence>
<proteinExistence type="predicted"/>